<feature type="binding site" evidence="10">
    <location>
        <begin position="154"/>
        <end position="157"/>
    </location>
    <ligand>
        <name>substrate</name>
    </ligand>
</feature>
<dbReference type="RefSeq" id="WP_066617360.1">
    <property type="nucleotide sequence ID" value="NZ_FQXL01000054.1"/>
</dbReference>
<evidence type="ECO:0000256" key="6">
    <source>
        <dbReference type="ARBA" id="ARBA00022842"/>
    </source>
</evidence>
<comment type="cofactor">
    <cofactor evidence="10">
        <name>Mg(2+)</name>
        <dbReference type="ChEBI" id="CHEBI:18420"/>
    </cofactor>
    <text evidence="10">Binds 1 Mg(2+) ion per subunit.</text>
</comment>
<keyword evidence="3 10" id="KW-0479">Metal-binding</keyword>
<evidence type="ECO:0000256" key="9">
    <source>
        <dbReference type="ARBA" id="ARBA00052017"/>
    </source>
</evidence>
<dbReference type="GO" id="GO:0005829">
    <property type="term" value="C:cytosol"/>
    <property type="evidence" value="ECO:0007669"/>
    <property type="project" value="TreeGrafter"/>
</dbReference>
<dbReference type="HAMAP" id="MF_01405">
    <property type="entry name" value="Non_canon_purine_NTPase"/>
    <property type="match status" value="1"/>
</dbReference>
<comment type="catalytic activity">
    <reaction evidence="10">
        <text>ITP + H2O = IMP + diphosphate + H(+)</text>
        <dbReference type="Rhea" id="RHEA:29399"/>
        <dbReference type="ChEBI" id="CHEBI:15377"/>
        <dbReference type="ChEBI" id="CHEBI:15378"/>
        <dbReference type="ChEBI" id="CHEBI:33019"/>
        <dbReference type="ChEBI" id="CHEBI:58053"/>
        <dbReference type="ChEBI" id="CHEBI:61402"/>
        <dbReference type="EC" id="3.6.1.66"/>
    </reaction>
</comment>
<feature type="binding site" evidence="10">
    <location>
        <position position="41"/>
    </location>
    <ligand>
        <name>Mg(2+)</name>
        <dbReference type="ChEBI" id="CHEBI:18420"/>
    </ligand>
</feature>
<comment type="caution">
    <text evidence="12">The sequence shown here is derived from an EMBL/GenBank/DDBJ whole genome shotgun (WGS) entry which is preliminary data.</text>
</comment>
<dbReference type="InterPro" id="IPR020922">
    <property type="entry name" value="dITP/XTP_pyrophosphatase"/>
</dbReference>
<dbReference type="EC" id="3.6.1.66" evidence="10"/>
<dbReference type="InterPro" id="IPR029001">
    <property type="entry name" value="ITPase-like_fam"/>
</dbReference>
<sequence>MRKLIVASNNSKKIKEIKEILSKYPVEVVSLKEAGIDVEVEEDGNTFVENAYKKAIEIYKIIPECMVLADDSGLMVDCLGGAPGVYSARFAGEHGNDKKNNEKLLSLLENKEEHEKTAKFVCAIVLVSDYDNLIKVEGELEGVILDRERGENGFGYDPIFYVPKYEMTCAEMNSDLKNVISHRAKAFEKLEEQIKKHIMEG</sequence>
<dbReference type="AlphaFoldDB" id="A0A161X1U4"/>
<name>A0A161X1U4_9CLOT</name>
<evidence type="ECO:0000313" key="13">
    <source>
        <dbReference type="Proteomes" id="UP000076603"/>
    </source>
</evidence>
<dbReference type="SUPFAM" id="SSF52972">
    <property type="entry name" value="ITPase-like"/>
    <property type="match status" value="1"/>
</dbReference>
<comment type="catalytic activity">
    <reaction evidence="8 10">
        <text>dITP + H2O = dIMP + diphosphate + H(+)</text>
        <dbReference type="Rhea" id="RHEA:28342"/>
        <dbReference type="ChEBI" id="CHEBI:15377"/>
        <dbReference type="ChEBI" id="CHEBI:15378"/>
        <dbReference type="ChEBI" id="CHEBI:33019"/>
        <dbReference type="ChEBI" id="CHEBI:61194"/>
        <dbReference type="ChEBI" id="CHEBI:61382"/>
        <dbReference type="EC" id="3.6.1.66"/>
    </reaction>
</comment>
<reference evidence="12 13" key="1">
    <citation type="submission" date="2016-04" db="EMBL/GenBank/DDBJ databases">
        <title>Genome sequence of Clostridium magnum DSM 2767.</title>
        <authorList>
            <person name="Poehlein A."/>
            <person name="Uhlig R."/>
            <person name="Fischer R."/>
            <person name="Bahl H."/>
            <person name="Daniel R."/>
        </authorList>
    </citation>
    <scope>NUCLEOTIDE SEQUENCE [LARGE SCALE GENOMIC DNA]</scope>
    <source>
        <strain evidence="12 13">DSM 2767</strain>
    </source>
</reference>
<dbReference type="NCBIfam" id="TIGR00042">
    <property type="entry name" value="RdgB/HAM1 family non-canonical purine NTP pyrophosphatase"/>
    <property type="match status" value="1"/>
</dbReference>
<dbReference type="EMBL" id="LWAE01000001">
    <property type="protein sequence ID" value="KZL93428.1"/>
    <property type="molecule type" value="Genomic_DNA"/>
</dbReference>
<dbReference type="PANTHER" id="PTHR11067">
    <property type="entry name" value="INOSINE TRIPHOSPHATE PYROPHOSPHATASE/HAM1 PROTEIN"/>
    <property type="match status" value="1"/>
</dbReference>
<evidence type="ECO:0000256" key="2">
    <source>
        <dbReference type="ARBA" id="ARBA00011738"/>
    </source>
</evidence>
<dbReference type="OrthoDB" id="9807456at2"/>
<feature type="binding site" evidence="10">
    <location>
        <position position="71"/>
    </location>
    <ligand>
        <name>Mg(2+)</name>
        <dbReference type="ChEBI" id="CHEBI:18420"/>
    </ligand>
</feature>
<dbReference type="CDD" id="cd00515">
    <property type="entry name" value="HAM1"/>
    <property type="match status" value="1"/>
</dbReference>
<dbReference type="GO" id="GO:0035870">
    <property type="term" value="F:dITP diphosphatase activity"/>
    <property type="evidence" value="ECO:0007669"/>
    <property type="project" value="UniProtKB-UniRule"/>
</dbReference>
<gene>
    <name evidence="12" type="primary">rdgB</name>
    <name evidence="12" type="ORF">CLMAG_04520</name>
</gene>
<dbReference type="Gene3D" id="3.90.950.10">
    <property type="match status" value="1"/>
</dbReference>
<comment type="catalytic activity">
    <reaction evidence="9 10">
        <text>XTP + H2O = XMP + diphosphate + H(+)</text>
        <dbReference type="Rhea" id="RHEA:28610"/>
        <dbReference type="ChEBI" id="CHEBI:15377"/>
        <dbReference type="ChEBI" id="CHEBI:15378"/>
        <dbReference type="ChEBI" id="CHEBI:33019"/>
        <dbReference type="ChEBI" id="CHEBI:57464"/>
        <dbReference type="ChEBI" id="CHEBI:61314"/>
        <dbReference type="EC" id="3.6.1.66"/>
    </reaction>
</comment>
<keyword evidence="4 10" id="KW-0547">Nucleotide-binding</keyword>
<feature type="active site" description="Proton acceptor" evidence="10">
    <location>
        <position position="71"/>
    </location>
</feature>
<feature type="binding site" evidence="10">
    <location>
        <position position="72"/>
    </location>
    <ligand>
        <name>substrate</name>
    </ligand>
</feature>
<feature type="binding site" evidence="10">
    <location>
        <begin position="8"/>
        <end position="13"/>
    </location>
    <ligand>
        <name>substrate</name>
    </ligand>
</feature>
<dbReference type="STRING" id="1121326.CLMAG_04520"/>
<dbReference type="GO" id="GO:0017111">
    <property type="term" value="F:ribonucleoside triphosphate phosphatase activity"/>
    <property type="evidence" value="ECO:0007669"/>
    <property type="project" value="InterPro"/>
</dbReference>
<dbReference type="Proteomes" id="UP000076603">
    <property type="component" value="Unassembled WGS sequence"/>
</dbReference>
<dbReference type="GO" id="GO:0009117">
    <property type="term" value="P:nucleotide metabolic process"/>
    <property type="evidence" value="ECO:0007669"/>
    <property type="project" value="UniProtKB-KW"/>
</dbReference>
<dbReference type="GO" id="GO:0009146">
    <property type="term" value="P:purine nucleoside triphosphate catabolic process"/>
    <property type="evidence" value="ECO:0007669"/>
    <property type="project" value="UniProtKB-UniRule"/>
</dbReference>
<evidence type="ECO:0000256" key="5">
    <source>
        <dbReference type="ARBA" id="ARBA00022801"/>
    </source>
</evidence>
<dbReference type="Pfam" id="PF01725">
    <property type="entry name" value="Ham1p_like"/>
    <property type="match status" value="1"/>
</dbReference>
<feature type="binding site" evidence="10">
    <location>
        <position position="177"/>
    </location>
    <ligand>
        <name>substrate</name>
    </ligand>
</feature>
<dbReference type="PATRIC" id="fig|1121326.3.peg.430"/>
<dbReference type="NCBIfam" id="NF011397">
    <property type="entry name" value="PRK14822.1"/>
    <property type="match status" value="1"/>
</dbReference>
<dbReference type="PANTHER" id="PTHR11067:SF9">
    <property type="entry name" value="INOSINE TRIPHOSPHATE PYROPHOSPHATASE"/>
    <property type="match status" value="1"/>
</dbReference>
<dbReference type="GO" id="GO:0046872">
    <property type="term" value="F:metal ion binding"/>
    <property type="evidence" value="ECO:0007669"/>
    <property type="project" value="UniProtKB-KW"/>
</dbReference>
<dbReference type="FunFam" id="3.90.950.10:FF:000001">
    <property type="entry name" value="dITP/XTP pyrophosphatase"/>
    <property type="match status" value="1"/>
</dbReference>
<comment type="similarity">
    <text evidence="1 10 11">Belongs to the HAM1 NTPase family.</text>
</comment>
<evidence type="ECO:0000256" key="7">
    <source>
        <dbReference type="ARBA" id="ARBA00023080"/>
    </source>
</evidence>
<dbReference type="InterPro" id="IPR002637">
    <property type="entry name" value="RdgB/HAM1"/>
</dbReference>
<dbReference type="GO" id="GO:0036222">
    <property type="term" value="F:XTP diphosphatase activity"/>
    <property type="evidence" value="ECO:0007669"/>
    <property type="project" value="UniProtKB-UniRule"/>
</dbReference>
<feature type="binding site" evidence="10">
    <location>
        <begin position="182"/>
        <end position="183"/>
    </location>
    <ligand>
        <name>substrate</name>
    </ligand>
</feature>
<proteinExistence type="inferred from homology"/>
<dbReference type="GO" id="GO:0036220">
    <property type="term" value="F:ITP diphosphatase activity"/>
    <property type="evidence" value="ECO:0007669"/>
    <property type="project" value="UniProtKB-UniRule"/>
</dbReference>
<organism evidence="12 13">
    <name type="scientific">Clostridium magnum DSM 2767</name>
    <dbReference type="NCBI Taxonomy" id="1121326"/>
    <lineage>
        <taxon>Bacteria</taxon>
        <taxon>Bacillati</taxon>
        <taxon>Bacillota</taxon>
        <taxon>Clostridia</taxon>
        <taxon>Eubacteriales</taxon>
        <taxon>Clostridiaceae</taxon>
        <taxon>Clostridium</taxon>
    </lineage>
</organism>
<keyword evidence="13" id="KW-1185">Reference proteome</keyword>
<keyword evidence="7 10" id="KW-0546">Nucleotide metabolism</keyword>
<evidence type="ECO:0000256" key="1">
    <source>
        <dbReference type="ARBA" id="ARBA00008023"/>
    </source>
</evidence>
<evidence type="ECO:0000256" key="8">
    <source>
        <dbReference type="ARBA" id="ARBA00051875"/>
    </source>
</evidence>
<comment type="function">
    <text evidence="10">Pyrophosphatase that catalyzes the hydrolysis of nucleoside triphosphates to their monophosphate derivatives, with a high preference for the non-canonical purine nucleotides XTP (xanthosine triphosphate), dITP (deoxyinosine triphosphate) and ITP. Seems to function as a house-cleaning enzyme that removes non-canonical purine nucleotides from the nucleotide pool, thus preventing their incorporation into DNA/RNA and avoiding chromosomal lesions.</text>
</comment>
<accession>A0A161X1U4</accession>
<comment type="subunit">
    <text evidence="2 10">Homodimer.</text>
</comment>
<keyword evidence="6 10" id="KW-0460">Magnesium</keyword>
<protein>
    <recommendedName>
        <fullName evidence="10">dITP/XTP pyrophosphatase</fullName>
        <ecNumber evidence="10">3.6.1.66</ecNumber>
    </recommendedName>
    <alternativeName>
        <fullName evidence="10">Non-canonical purine NTP pyrophosphatase</fullName>
    </alternativeName>
    <alternativeName>
        <fullName evidence="10">Non-standard purine NTP pyrophosphatase</fullName>
    </alternativeName>
    <alternativeName>
        <fullName evidence="10">Nucleoside-triphosphate diphosphatase</fullName>
    </alternativeName>
    <alternativeName>
        <fullName evidence="10">Nucleoside-triphosphate pyrophosphatase</fullName>
        <shortName evidence="10">NTPase</shortName>
    </alternativeName>
</protein>
<evidence type="ECO:0000256" key="4">
    <source>
        <dbReference type="ARBA" id="ARBA00022741"/>
    </source>
</evidence>
<keyword evidence="5 10" id="KW-0378">Hydrolase</keyword>
<evidence type="ECO:0000256" key="10">
    <source>
        <dbReference type="HAMAP-Rule" id="MF_01405"/>
    </source>
</evidence>
<evidence type="ECO:0000313" key="12">
    <source>
        <dbReference type="EMBL" id="KZL93428.1"/>
    </source>
</evidence>
<evidence type="ECO:0000256" key="3">
    <source>
        <dbReference type="ARBA" id="ARBA00022723"/>
    </source>
</evidence>
<evidence type="ECO:0000256" key="11">
    <source>
        <dbReference type="RuleBase" id="RU003781"/>
    </source>
</evidence>
<dbReference type="GO" id="GO:0000166">
    <property type="term" value="F:nucleotide binding"/>
    <property type="evidence" value="ECO:0007669"/>
    <property type="project" value="UniProtKB-KW"/>
</dbReference>